<evidence type="ECO:0000313" key="4">
    <source>
        <dbReference type="EMBL" id="MCJ8353467.1"/>
    </source>
</evidence>
<evidence type="ECO:0000256" key="1">
    <source>
        <dbReference type="SAM" id="MobiDB-lite"/>
    </source>
</evidence>
<feature type="region of interest" description="Disordered" evidence="1">
    <location>
        <begin position="57"/>
        <end position="91"/>
    </location>
</feature>
<keyword evidence="2" id="KW-0732">Signal</keyword>
<dbReference type="GeneID" id="61368772"/>
<feature type="region of interest" description="Disordered" evidence="1">
    <location>
        <begin position="136"/>
        <end position="160"/>
    </location>
</feature>
<comment type="caution">
    <text evidence="4">The sequence shown here is derived from an EMBL/GenBank/DDBJ whole genome shotgun (WGS) entry which is preliminary data.</text>
</comment>
<dbReference type="Proteomes" id="UP000319478">
    <property type="component" value="Unassembled WGS sequence"/>
</dbReference>
<feature type="chain" id="PRO_5043644224" evidence="2">
    <location>
        <begin position="26"/>
        <end position="160"/>
    </location>
</feature>
<evidence type="ECO:0000313" key="6">
    <source>
        <dbReference type="Proteomes" id="UP001202887"/>
    </source>
</evidence>
<dbReference type="EMBL" id="JAIBCX010000010">
    <property type="protein sequence ID" value="MCJ8353467.1"/>
    <property type="molecule type" value="Genomic_DNA"/>
</dbReference>
<dbReference type="AlphaFoldDB" id="A0AAW5ERW1"/>
<gene>
    <name evidence="3" type="ORF">GHA01_02800</name>
    <name evidence="4" type="ORF">K1W68_05595</name>
</gene>
<feature type="compositionally biased region" description="Polar residues" evidence="1">
    <location>
        <begin position="139"/>
        <end position="149"/>
    </location>
</feature>
<keyword evidence="5" id="KW-1185">Reference proteome</keyword>
<name>A0AAW5ERW1_NOVHA</name>
<evidence type="ECO:0000313" key="3">
    <source>
        <dbReference type="EMBL" id="GEC62431.1"/>
    </source>
</evidence>
<sequence length="160" mass="18065">MKFNRFFLAASLSGAVFALSPAAHATDCSQNSTTPSWDVLDRAAQAGDCANNRLQAYRDKSNAQMQQRQQALKDKENQLRDNTTGRWDRARKAEEQKLANERSNLDQRVQNGRNRLDTIRNAPQQKMDQIRNAGAAEKQNWNNMRNQTRSDVDSLLGGGQ</sequence>
<reference evidence="4" key="3">
    <citation type="submission" date="2022-03" db="EMBL/GenBank/DDBJ databases">
        <authorList>
            <person name="Ryngajllo M."/>
            <person name="Jacek P."/>
            <person name="Kubiak K."/>
        </authorList>
    </citation>
    <scope>NUCLEOTIDE SEQUENCE</scope>
    <source>
        <strain evidence="4">SI1</strain>
    </source>
</reference>
<accession>A0AAW5ERW1</accession>
<reference evidence="4" key="2">
    <citation type="journal article" date="2021" name="Polymers (Basel)">
        <title>Highly Stretchable Bacterial Cellulose Produced by Komagataeibacter hansenii SI1.</title>
        <authorList>
            <person name="Cielecka I."/>
            <person name="Ryngajllo M."/>
            <person name="Maniukiewicz W."/>
            <person name="Bielecki S."/>
        </authorList>
    </citation>
    <scope>NUCLEOTIDE SEQUENCE</scope>
    <source>
        <strain evidence="4">SI1</strain>
    </source>
</reference>
<reference evidence="3 5" key="1">
    <citation type="submission" date="2019-06" db="EMBL/GenBank/DDBJ databases">
        <title>Whole genome shotgun sequence of Komagataeibacter hansenii NBRC 14820.</title>
        <authorList>
            <person name="Hosoyama A."/>
            <person name="Uohara A."/>
            <person name="Ohji S."/>
            <person name="Ichikawa N."/>
        </authorList>
    </citation>
    <scope>NUCLEOTIDE SEQUENCE [LARGE SCALE GENOMIC DNA]</scope>
    <source>
        <strain evidence="3 5">NBRC 14820</strain>
    </source>
</reference>
<dbReference type="EMBL" id="BJNN01000023">
    <property type="protein sequence ID" value="GEC62431.1"/>
    <property type="molecule type" value="Genomic_DNA"/>
</dbReference>
<evidence type="ECO:0000313" key="5">
    <source>
        <dbReference type="Proteomes" id="UP000319478"/>
    </source>
</evidence>
<protein>
    <submittedName>
        <fullName evidence="4">Uncharacterized protein</fullName>
    </submittedName>
</protein>
<feature type="signal peptide" evidence="2">
    <location>
        <begin position="1"/>
        <end position="25"/>
    </location>
</feature>
<dbReference type="RefSeq" id="WP_003617421.1">
    <property type="nucleotide sequence ID" value="NZ_BJNN01000023.1"/>
</dbReference>
<dbReference type="Proteomes" id="UP001202887">
    <property type="component" value="Unassembled WGS sequence"/>
</dbReference>
<organism evidence="4 6">
    <name type="scientific">Novacetimonas hansenii</name>
    <name type="common">Komagataeibacter hansenii</name>
    <dbReference type="NCBI Taxonomy" id="436"/>
    <lineage>
        <taxon>Bacteria</taxon>
        <taxon>Pseudomonadati</taxon>
        <taxon>Pseudomonadota</taxon>
        <taxon>Alphaproteobacteria</taxon>
        <taxon>Acetobacterales</taxon>
        <taxon>Acetobacteraceae</taxon>
        <taxon>Novacetimonas</taxon>
    </lineage>
</organism>
<evidence type="ECO:0000256" key="2">
    <source>
        <dbReference type="SAM" id="SignalP"/>
    </source>
</evidence>
<proteinExistence type="predicted"/>